<dbReference type="Gene3D" id="4.10.1110.10">
    <property type="entry name" value="AN1-like Zinc finger"/>
    <property type="match status" value="1"/>
</dbReference>
<evidence type="ECO:0000256" key="4">
    <source>
        <dbReference type="ARBA" id="ARBA00022833"/>
    </source>
</evidence>
<evidence type="ECO:0000256" key="2">
    <source>
        <dbReference type="ARBA" id="ARBA00022723"/>
    </source>
</evidence>
<accession>A0AAV7HNU2</accession>
<feature type="compositionally biased region" description="Pro residues" evidence="7">
    <location>
        <begin position="19"/>
        <end position="49"/>
    </location>
</feature>
<keyword evidence="2" id="KW-0479">Metal-binding</keyword>
<organism evidence="9 10">
    <name type="scientific">Dendrobium chrysotoxum</name>
    <name type="common">Orchid</name>
    <dbReference type="NCBI Taxonomy" id="161865"/>
    <lineage>
        <taxon>Eukaryota</taxon>
        <taxon>Viridiplantae</taxon>
        <taxon>Streptophyta</taxon>
        <taxon>Embryophyta</taxon>
        <taxon>Tracheophyta</taxon>
        <taxon>Spermatophyta</taxon>
        <taxon>Magnoliopsida</taxon>
        <taxon>Liliopsida</taxon>
        <taxon>Asparagales</taxon>
        <taxon>Orchidaceae</taxon>
        <taxon>Epidendroideae</taxon>
        <taxon>Malaxideae</taxon>
        <taxon>Dendrobiinae</taxon>
        <taxon>Dendrobium</taxon>
    </lineage>
</organism>
<gene>
    <name evidence="9" type="ORF">IEQ34_001635</name>
</gene>
<keyword evidence="3 6" id="KW-0863">Zinc-finger</keyword>
<comment type="caution">
    <text evidence="9">The sequence shown here is derived from an EMBL/GenBank/DDBJ whole genome shotgun (WGS) entry which is preliminary data.</text>
</comment>
<dbReference type="Pfam" id="PF01428">
    <property type="entry name" value="zf-AN1"/>
    <property type="match status" value="1"/>
</dbReference>
<dbReference type="InterPro" id="IPR050652">
    <property type="entry name" value="AN1_A20_ZnFinger"/>
</dbReference>
<dbReference type="PROSITE" id="PS51039">
    <property type="entry name" value="ZF_AN1"/>
    <property type="match status" value="1"/>
</dbReference>
<dbReference type="SUPFAM" id="SSF118310">
    <property type="entry name" value="AN1-like Zinc finger"/>
    <property type="match status" value="1"/>
</dbReference>
<keyword evidence="10" id="KW-1185">Reference proteome</keyword>
<dbReference type="Proteomes" id="UP000775213">
    <property type="component" value="Unassembled WGS sequence"/>
</dbReference>
<reference evidence="9 10" key="1">
    <citation type="journal article" date="2021" name="Hortic Res">
        <title>Chromosome-scale assembly of the Dendrobium chrysotoxum genome enhances the understanding of orchid evolution.</title>
        <authorList>
            <person name="Zhang Y."/>
            <person name="Zhang G.Q."/>
            <person name="Zhang D."/>
            <person name="Liu X.D."/>
            <person name="Xu X.Y."/>
            <person name="Sun W.H."/>
            <person name="Yu X."/>
            <person name="Zhu X."/>
            <person name="Wang Z.W."/>
            <person name="Zhao X."/>
            <person name="Zhong W.Y."/>
            <person name="Chen H."/>
            <person name="Yin W.L."/>
            <person name="Huang T."/>
            <person name="Niu S.C."/>
            <person name="Liu Z.J."/>
        </authorList>
    </citation>
    <scope>NUCLEOTIDE SEQUENCE [LARGE SCALE GENOMIC DNA]</scope>
    <source>
        <strain evidence="9">Lindl</strain>
    </source>
</reference>
<dbReference type="InterPro" id="IPR035896">
    <property type="entry name" value="AN1-like_Znf"/>
</dbReference>
<evidence type="ECO:0000256" key="3">
    <source>
        <dbReference type="ARBA" id="ARBA00022771"/>
    </source>
</evidence>
<evidence type="ECO:0000259" key="8">
    <source>
        <dbReference type="PROSITE" id="PS51039"/>
    </source>
</evidence>
<keyword evidence="4" id="KW-0862">Zinc</keyword>
<dbReference type="GO" id="GO:0004842">
    <property type="term" value="F:ubiquitin-protein transferase activity"/>
    <property type="evidence" value="ECO:0007669"/>
    <property type="project" value="TreeGrafter"/>
</dbReference>
<feature type="region of interest" description="Disordered" evidence="7">
    <location>
        <begin position="1"/>
        <end position="55"/>
    </location>
</feature>
<evidence type="ECO:0000313" key="10">
    <source>
        <dbReference type="Proteomes" id="UP000775213"/>
    </source>
</evidence>
<dbReference type="PANTHER" id="PTHR10634:SF22">
    <property type="entry name" value="ZINC FINGER A20 AND AN1 DOMAIN-CONTAINING STRESS-ASSOCIATED PROTEIN 5"/>
    <property type="match status" value="1"/>
</dbReference>
<dbReference type="FunFam" id="4.10.1110.10:FF:000001">
    <property type="entry name" value="Zinc finger AN1-type containing 6"/>
    <property type="match status" value="1"/>
</dbReference>
<feature type="domain" description="AN1-type" evidence="8">
    <location>
        <begin position="77"/>
        <end position="123"/>
    </location>
</feature>
<evidence type="ECO:0000256" key="1">
    <source>
        <dbReference type="ARBA" id="ARBA00003732"/>
    </source>
</evidence>
<name>A0AAV7HNU2_DENCH</name>
<dbReference type="GO" id="GO:0016567">
    <property type="term" value="P:protein ubiquitination"/>
    <property type="evidence" value="ECO:0007669"/>
    <property type="project" value="TreeGrafter"/>
</dbReference>
<dbReference type="GO" id="GO:0008270">
    <property type="term" value="F:zinc ion binding"/>
    <property type="evidence" value="ECO:0007669"/>
    <property type="project" value="UniProtKB-KW"/>
</dbReference>
<sequence length="160" mass="17176">MAQESCNLDKEEAEVLKPPSSPHPPPPPPSSSSPPPAPSSPPSLSPPPLFLNQPKPTAAQQLEILSSKLVGESQPSIRLVNRCSSCCKKVGLTGFRCRCGELFCSRHRYSETHDCSFDYKAAGREEISKANPVAAAWPYSLISMDAKAEKSEDIGEGLVS</sequence>
<evidence type="ECO:0000256" key="6">
    <source>
        <dbReference type="PROSITE-ProRule" id="PRU00449"/>
    </source>
</evidence>
<evidence type="ECO:0000313" key="9">
    <source>
        <dbReference type="EMBL" id="KAH0470077.1"/>
    </source>
</evidence>
<proteinExistence type="predicted"/>
<dbReference type="PANTHER" id="PTHR10634">
    <property type="entry name" value="AN1-TYPE ZINC FINGER PROTEIN"/>
    <property type="match status" value="1"/>
</dbReference>
<evidence type="ECO:0000256" key="7">
    <source>
        <dbReference type="SAM" id="MobiDB-lite"/>
    </source>
</evidence>
<protein>
    <recommendedName>
        <fullName evidence="8">AN1-type domain-containing protein</fullName>
    </recommendedName>
</protein>
<dbReference type="EMBL" id="JAGFBR010000002">
    <property type="protein sequence ID" value="KAH0470077.1"/>
    <property type="molecule type" value="Genomic_DNA"/>
</dbReference>
<comment type="function">
    <text evidence="1">May be involved in environmental stress response.</text>
</comment>
<dbReference type="InterPro" id="IPR000058">
    <property type="entry name" value="Znf_AN1"/>
</dbReference>
<dbReference type="SMART" id="SM00154">
    <property type="entry name" value="ZnF_AN1"/>
    <property type="match status" value="1"/>
</dbReference>
<keyword evidence="5" id="KW-0346">Stress response</keyword>
<evidence type="ECO:0000256" key="5">
    <source>
        <dbReference type="ARBA" id="ARBA00023016"/>
    </source>
</evidence>
<dbReference type="AlphaFoldDB" id="A0AAV7HNU2"/>